<dbReference type="EMBL" id="MFFS01000032">
    <property type="protein sequence ID" value="OGF22267.1"/>
    <property type="molecule type" value="Genomic_DNA"/>
</dbReference>
<dbReference type="AlphaFoldDB" id="A0A1F5S6G6"/>
<sequence length="72" mass="8214">MMYRNENISRHSESAKGGEESPWRERKPRNSALIQGIPHLAITPKFWCHGEVRDDATGNGMTQYPLYNAPKS</sequence>
<dbReference type="Proteomes" id="UP000178323">
    <property type="component" value="Unassembled WGS sequence"/>
</dbReference>
<proteinExistence type="predicted"/>
<evidence type="ECO:0000313" key="2">
    <source>
        <dbReference type="EMBL" id="OGF22267.1"/>
    </source>
</evidence>
<reference evidence="2 3" key="1">
    <citation type="journal article" date="2016" name="Nat. Commun.">
        <title>Thousands of microbial genomes shed light on interconnected biogeochemical processes in an aquifer system.</title>
        <authorList>
            <person name="Anantharaman K."/>
            <person name="Brown C.T."/>
            <person name="Hug L.A."/>
            <person name="Sharon I."/>
            <person name="Castelle C.J."/>
            <person name="Probst A.J."/>
            <person name="Thomas B.C."/>
            <person name="Singh A."/>
            <person name="Wilkins M.J."/>
            <person name="Karaoz U."/>
            <person name="Brodie E.L."/>
            <person name="Williams K.H."/>
            <person name="Hubbard S.S."/>
            <person name="Banfield J.F."/>
        </authorList>
    </citation>
    <scope>NUCLEOTIDE SEQUENCE [LARGE SCALE GENOMIC DNA]</scope>
</reference>
<name>A0A1F5S6G6_9BACT</name>
<organism evidence="2 3">
    <name type="scientific">Candidatus Falkowbacteria bacterium RBG_13_39_14</name>
    <dbReference type="NCBI Taxonomy" id="1797985"/>
    <lineage>
        <taxon>Bacteria</taxon>
        <taxon>Candidatus Falkowiibacteriota</taxon>
    </lineage>
</organism>
<protein>
    <submittedName>
        <fullName evidence="2">Uncharacterized protein</fullName>
    </submittedName>
</protein>
<feature type="compositionally biased region" description="Basic and acidic residues" evidence="1">
    <location>
        <begin position="7"/>
        <end position="25"/>
    </location>
</feature>
<feature type="region of interest" description="Disordered" evidence="1">
    <location>
        <begin position="1"/>
        <end position="31"/>
    </location>
</feature>
<evidence type="ECO:0000256" key="1">
    <source>
        <dbReference type="SAM" id="MobiDB-lite"/>
    </source>
</evidence>
<gene>
    <name evidence="2" type="ORF">A2Y83_02050</name>
</gene>
<evidence type="ECO:0000313" key="3">
    <source>
        <dbReference type="Proteomes" id="UP000178323"/>
    </source>
</evidence>
<dbReference type="STRING" id="1797985.A2Y83_02050"/>
<accession>A0A1F5S6G6</accession>
<comment type="caution">
    <text evidence="2">The sequence shown here is derived from an EMBL/GenBank/DDBJ whole genome shotgun (WGS) entry which is preliminary data.</text>
</comment>